<feature type="region of interest" description="Disordered" evidence="1">
    <location>
        <begin position="64"/>
        <end position="87"/>
    </location>
</feature>
<protein>
    <submittedName>
        <fullName evidence="3">Uncharacterized protein</fullName>
    </submittedName>
</protein>
<feature type="signal peptide" evidence="2">
    <location>
        <begin position="1"/>
        <end position="23"/>
    </location>
</feature>
<feature type="chain" id="PRO_5029526791" evidence="2">
    <location>
        <begin position="24"/>
        <end position="107"/>
    </location>
</feature>
<evidence type="ECO:0000256" key="2">
    <source>
        <dbReference type="SAM" id="SignalP"/>
    </source>
</evidence>
<keyword evidence="2" id="KW-0732">Signal</keyword>
<evidence type="ECO:0000313" key="3">
    <source>
        <dbReference type="Ensembl" id="ENSCPRP00005010189.1"/>
    </source>
</evidence>
<dbReference type="Ensembl" id="ENSCPRT00005011997.1">
    <property type="protein sequence ID" value="ENSCPRP00005010189.1"/>
    <property type="gene ID" value="ENSCPRG00005007270.1"/>
</dbReference>
<evidence type="ECO:0000256" key="1">
    <source>
        <dbReference type="SAM" id="MobiDB-lite"/>
    </source>
</evidence>
<dbReference type="Proteomes" id="UP000594220">
    <property type="component" value="Unplaced"/>
</dbReference>
<accession>A0A7M4EJZ0</accession>
<feature type="compositionally biased region" description="Polar residues" evidence="1">
    <location>
        <begin position="64"/>
        <end position="75"/>
    </location>
</feature>
<evidence type="ECO:0000313" key="4">
    <source>
        <dbReference type="Proteomes" id="UP000594220"/>
    </source>
</evidence>
<reference evidence="3" key="1">
    <citation type="submission" date="2025-08" db="UniProtKB">
        <authorList>
            <consortium name="Ensembl"/>
        </authorList>
    </citation>
    <scope>IDENTIFICATION</scope>
</reference>
<name>A0A7M4EJZ0_CROPO</name>
<keyword evidence="4" id="KW-1185">Reference proteome</keyword>
<reference evidence="3" key="2">
    <citation type="submission" date="2025-09" db="UniProtKB">
        <authorList>
            <consortium name="Ensembl"/>
        </authorList>
    </citation>
    <scope>IDENTIFICATION</scope>
</reference>
<sequence length="107" mass="12183">TAFNFMPILVTICLSFWFQMSRCTLEIPHLEKCLEASPRHVSISWERWDSLFTGECPRAYLEYVSTSGKPQPSSPTEKRPRKSPRYVSVSREHVAHCPAGSGPCCHL</sequence>
<dbReference type="AlphaFoldDB" id="A0A7M4EJZ0"/>
<organism evidence="3 4">
    <name type="scientific">Crocodylus porosus</name>
    <name type="common">Saltwater crocodile</name>
    <name type="synonym">Estuarine crocodile</name>
    <dbReference type="NCBI Taxonomy" id="8502"/>
    <lineage>
        <taxon>Eukaryota</taxon>
        <taxon>Metazoa</taxon>
        <taxon>Chordata</taxon>
        <taxon>Craniata</taxon>
        <taxon>Vertebrata</taxon>
        <taxon>Euteleostomi</taxon>
        <taxon>Archelosauria</taxon>
        <taxon>Archosauria</taxon>
        <taxon>Crocodylia</taxon>
        <taxon>Longirostres</taxon>
        <taxon>Crocodylidae</taxon>
        <taxon>Crocodylus</taxon>
    </lineage>
</organism>
<proteinExistence type="predicted"/>